<dbReference type="Proteomes" id="UP001294570">
    <property type="component" value="Unassembled WGS sequence"/>
</dbReference>
<evidence type="ECO:0000313" key="3">
    <source>
        <dbReference type="Proteomes" id="UP001294570"/>
    </source>
</evidence>
<reference evidence="2 3" key="1">
    <citation type="submission" date="2023-12" db="EMBL/GenBank/DDBJ databases">
        <title>Denitrificimonas halotolerans sp. nov.,a novel species isolated from landfill leachate.</title>
        <authorList>
            <person name="Wang S."/>
        </authorList>
    </citation>
    <scope>NUCLEOTIDE SEQUENCE [LARGE SCALE GENOMIC DNA]</scope>
    <source>
        <strain evidence="2 3">JX-1</strain>
    </source>
</reference>
<evidence type="ECO:0000256" key="1">
    <source>
        <dbReference type="SAM" id="Coils"/>
    </source>
</evidence>
<proteinExistence type="predicted"/>
<keyword evidence="3" id="KW-1185">Reference proteome</keyword>
<accession>A0ABU5GRQ5</accession>
<dbReference type="InterPro" id="IPR029016">
    <property type="entry name" value="GAF-like_dom_sf"/>
</dbReference>
<protein>
    <submittedName>
        <fullName evidence="2">DUF484 family protein</fullName>
    </submittedName>
</protein>
<dbReference type="InterPro" id="IPR007435">
    <property type="entry name" value="DUF484"/>
</dbReference>
<organism evidence="2 3">
    <name type="scientific">Denitrificimonas halotolerans</name>
    <dbReference type="NCBI Taxonomy" id="3098930"/>
    <lineage>
        <taxon>Bacteria</taxon>
        <taxon>Pseudomonadati</taxon>
        <taxon>Pseudomonadota</taxon>
        <taxon>Gammaproteobacteria</taxon>
        <taxon>Pseudomonadales</taxon>
        <taxon>Pseudomonadaceae</taxon>
        <taxon>Denitrificimonas</taxon>
    </lineage>
</organism>
<evidence type="ECO:0000313" key="2">
    <source>
        <dbReference type="EMBL" id="MDY7218308.1"/>
    </source>
</evidence>
<dbReference type="Gene3D" id="3.30.450.40">
    <property type="match status" value="1"/>
</dbReference>
<keyword evidence="1" id="KW-0175">Coiled coil</keyword>
<name>A0ABU5GRQ5_9GAMM</name>
<dbReference type="PANTHER" id="PTHR38765:SF1">
    <property type="entry name" value="DUF484 DOMAIN-CONTAINING PROTEIN"/>
    <property type="match status" value="1"/>
</dbReference>
<dbReference type="PANTHER" id="PTHR38765">
    <property type="entry name" value="DUF484 DOMAIN-CONTAINING PROTEIN"/>
    <property type="match status" value="1"/>
</dbReference>
<feature type="coiled-coil region" evidence="1">
    <location>
        <begin position="47"/>
        <end position="74"/>
    </location>
</feature>
<dbReference type="Pfam" id="PF04340">
    <property type="entry name" value="DUF484"/>
    <property type="match status" value="1"/>
</dbReference>
<sequence>MSNLRKSAKMITAEQVAAYLTTNPEFFVGRDELIEQMQIPHERGEAISLVERQMQVLRERNAELHSRLDQLMSVARINGRLFDKTRHLALEMLDAQTIDELVSVVDDSLRHSFKVPFVGLIIFSDRPVNVGRSTTLASAQQSIGSLLNSSKPLSGVFRPQELAFLFGAEQAKSIKSAAITVLEHQGVHGVLAVGSADQHHYSNAVDTLFLTYLTDVLARLLPKMLDSLRAVK</sequence>
<dbReference type="RefSeq" id="WP_321552395.1">
    <property type="nucleotide sequence ID" value="NZ_JAXIVU010000001.1"/>
</dbReference>
<gene>
    <name evidence="2" type="ORF">TOI97_01745</name>
</gene>
<dbReference type="EMBL" id="JAXIVU010000001">
    <property type="protein sequence ID" value="MDY7218308.1"/>
    <property type="molecule type" value="Genomic_DNA"/>
</dbReference>
<comment type="caution">
    <text evidence="2">The sequence shown here is derived from an EMBL/GenBank/DDBJ whole genome shotgun (WGS) entry which is preliminary data.</text>
</comment>